<dbReference type="Gene3D" id="3.30.70.260">
    <property type="match status" value="2"/>
</dbReference>
<dbReference type="Pfam" id="PF13740">
    <property type="entry name" value="ACT_6"/>
    <property type="match status" value="2"/>
</dbReference>
<dbReference type="AlphaFoldDB" id="A0A4U1BR56"/>
<sequence>MEKWILSVVGEDSPGITEHLANILKQNSANWLDANLRRIGDRYAGIIELSLPKENVTSLKQDLTTLTGLAIELQQVKPKAASQHQFLVEIVGNDRPGIVAAVTQVINSQRANIDQLDSDLDVANHTGLPLFRLNVLLTADNEQQLDLIEQGLFALGDDLMVEYQRIVE</sequence>
<keyword evidence="1" id="KW-0804">Transcription</keyword>
<proteinExistence type="predicted"/>
<reference evidence="3 4" key="1">
    <citation type="submission" date="2019-04" db="EMBL/GenBank/DDBJ databases">
        <authorList>
            <person name="Hwang J.C."/>
        </authorList>
    </citation>
    <scope>NUCLEOTIDE SEQUENCE [LARGE SCALE GENOMIC DNA]</scope>
    <source>
        <strain evidence="3 4">IMCC35002</strain>
    </source>
</reference>
<evidence type="ECO:0000259" key="2">
    <source>
        <dbReference type="PROSITE" id="PS51671"/>
    </source>
</evidence>
<comment type="caution">
    <text evidence="3">The sequence shown here is derived from an EMBL/GenBank/DDBJ whole genome shotgun (WGS) entry which is preliminary data.</text>
</comment>
<evidence type="ECO:0000313" key="3">
    <source>
        <dbReference type="EMBL" id="TKB56655.1"/>
    </source>
</evidence>
<dbReference type="EMBL" id="SWCJ01000003">
    <property type="protein sequence ID" value="TKB56655.1"/>
    <property type="molecule type" value="Genomic_DNA"/>
</dbReference>
<dbReference type="SUPFAM" id="SSF55021">
    <property type="entry name" value="ACT-like"/>
    <property type="match status" value="2"/>
</dbReference>
<dbReference type="PROSITE" id="PS51671">
    <property type="entry name" value="ACT"/>
    <property type="match status" value="2"/>
</dbReference>
<feature type="domain" description="ACT" evidence="2">
    <location>
        <begin position="87"/>
        <end position="168"/>
    </location>
</feature>
<keyword evidence="4" id="KW-1185">Reference proteome</keyword>
<evidence type="ECO:0000313" key="4">
    <source>
        <dbReference type="Proteomes" id="UP000305675"/>
    </source>
</evidence>
<dbReference type="PANTHER" id="PTHR34875:SF6">
    <property type="entry name" value="UPF0237 PROTEIN MJ1558"/>
    <property type="match status" value="1"/>
</dbReference>
<organism evidence="3 4">
    <name type="scientific">Ferrimonas aestuarii</name>
    <dbReference type="NCBI Taxonomy" id="2569539"/>
    <lineage>
        <taxon>Bacteria</taxon>
        <taxon>Pseudomonadati</taxon>
        <taxon>Pseudomonadota</taxon>
        <taxon>Gammaproteobacteria</taxon>
        <taxon>Alteromonadales</taxon>
        <taxon>Ferrimonadaceae</taxon>
        <taxon>Ferrimonas</taxon>
    </lineage>
</organism>
<gene>
    <name evidence="3" type="ORF">FCL42_05845</name>
</gene>
<dbReference type="RefSeq" id="WP_136862459.1">
    <property type="nucleotide sequence ID" value="NZ_SWCJ01000003.1"/>
</dbReference>
<dbReference type="GO" id="GO:0005737">
    <property type="term" value="C:cytoplasm"/>
    <property type="evidence" value="ECO:0007669"/>
    <property type="project" value="UniProtKB-SubCell"/>
</dbReference>
<accession>A0A4U1BR56</accession>
<dbReference type="PANTHER" id="PTHR34875">
    <property type="entry name" value="UPF0237 PROTEIN MJ1558"/>
    <property type="match status" value="1"/>
</dbReference>
<dbReference type="Proteomes" id="UP000305675">
    <property type="component" value="Unassembled WGS sequence"/>
</dbReference>
<comment type="subcellular location">
    <subcellularLocation>
        <location evidence="1">Cytoplasm</location>
    </subcellularLocation>
</comment>
<dbReference type="InterPro" id="IPR045865">
    <property type="entry name" value="ACT-like_dom_sf"/>
</dbReference>
<protein>
    <recommendedName>
        <fullName evidence="1">Glycine cleavage system transcriptional repressor</fullName>
    </recommendedName>
</protein>
<dbReference type="CDD" id="cd02116">
    <property type="entry name" value="ACT"/>
    <property type="match status" value="1"/>
</dbReference>
<dbReference type="InterPro" id="IPR002912">
    <property type="entry name" value="ACT_dom"/>
</dbReference>
<dbReference type="PIRSF" id="PIRSF028103">
    <property type="entry name" value="GcvR"/>
    <property type="match status" value="1"/>
</dbReference>
<dbReference type="GO" id="GO:0006355">
    <property type="term" value="P:regulation of DNA-templated transcription"/>
    <property type="evidence" value="ECO:0007669"/>
    <property type="project" value="UniProtKB-UniRule"/>
</dbReference>
<feature type="domain" description="ACT" evidence="2">
    <location>
        <begin position="5"/>
        <end position="78"/>
    </location>
</feature>
<evidence type="ECO:0000256" key="1">
    <source>
        <dbReference type="PIRNR" id="PIRNR028103"/>
    </source>
</evidence>
<dbReference type="OrthoDB" id="12860at2"/>
<name>A0A4U1BR56_9GAMM</name>
<keyword evidence="1" id="KW-0678">Repressor</keyword>
<keyword evidence="1" id="KW-0963">Cytoplasm</keyword>
<dbReference type="InterPro" id="IPR050990">
    <property type="entry name" value="UPF0237/GcvR_regulator"/>
</dbReference>
<dbReference type="InterPro" id="IPR016867">
    <property type="entry name" value="GcvR"/>
</dbReference>